<comment type="caution">
    <text evidence="2">The sequence shown here is derived from an EMBL/GenBank/DDBJ whole genome shotgun (WGS) entry which is preliminary data.</text>
</comment>
<feature type="signal peptide" evidence="1">
    <location>
        <begin position="1"/>
        <end position="16"/>
    </location>
</feature>
<dbReference type="EMBL" id="BAABBN010000007">
    <property type="protein sequence ID" value="GAA3929979.1"/>
    <property type="molecule type" value="Genomic_DNA"/>
</dbReference>
<gene>
    <name evidence="2" type="ORF">GCM10022277_28310</name>
</gene>
<evidence type="ECO:0000313" key="2">
    <source>
        <dbReference type="EMBL" id="GAA3929979.1"/>
    </source>
</evidence>
<accession>A0ABP7MTN8</accession>
<evidence type="ECO:0000256" key="1">
    <source>
        <dbReference type="SAM" id="SignalP"/>
    </source>
</evidence>
<keyword evidence="1" id="KW-0732">Signal</keyword>
<feature type="chain" id="PRO_5045864301" evidence="1">
    <location>
        <begin position="17"/>
        <end position="114"/>
    </location>
</feature>
<dbReference type="Proteomes" id="UP001501565">
    <property type="component" value="Unassembled WGS sequence"/>
</dbReference>
<name>A0ABP7MTN8_9GAMM</name>
<organism evidence="2 3">
    <name type="scientific">Litoribacillus peritrichatus</name>
    <dbReference type="NCBI Taxonomy" id="718191"/>
    <lineage>
        <taxon>Bacteria</taxon>
        <taxon>Pseudomonadati</taxon>
        <taxon>Pseudomonadota</taxon>
        <taxon>Gammaproteobacteria</taxon>
        <taxon>Oceanospirillales</taxon>
        <taxon>Oceanospirillaceae</taxon>
        <taxon>Litoribacillus</taxon>
    </lineage>
</organism>
<protein>
    <submittedName>
        <fullName evidence="2">Uncharacterized protein</fullName>
    </submittedName>
</protein>
<sequence>MKFLMLFCLLPLSALAMELETPGYVIAIESQCQEGDVACQHYTYKGKSKKSGNTIELKGASWHTLCADGVTPCRFLGYQFKNGDVTYYVHDDGLLEVVQGGDKVLVRQQGEWRY</sequence>
<dbReference type="RefSeq" id="WP_344799201.1">
    <property type="nucleotide sequence ID" value="NZ_BAABBN010000007.1"/>
</dbReference>
<reference evidence="3" key="1">
    <citation type="journal article" date="2019" name="Int. J. Syst. Evol. Microbiol.">
        <title>The Global Catalogue of Microorganisms (GCM) 10K type strain sequencing project: providing services to taxonomists for standard genome sequencing and annotation.</title>
        <authorList>
            <consortium name="The Broad Institute Genomics Platform"/>
            <consortium name="The Broad Institute Genome Sequencing Center for Infectious Disease"/>
            <person name="Wu L."/>
            <person name="Ma J."/>
        </authorList>
    </citation>
    <scope>NUCLEOTIDE SEQUENCE [LARGE SCALE GENOMIC DNA]</scope>
    <source>
        <strain evidence="3">JCM 17551</strain>
    </source>
</reference>
<proteinExistence type="predicted"/>
<keyword evidence="3" id="KW-1185">Reference proteome</keyword>
<evidence type="ECO:0000313" key="3">
    <source>
        <dbReference type="Proteomes" id="UP001501565"/>
    </source>
</evidence>